<name>A0A9P6D5S8_PLEER</name>
<dbReference type="EMBL" id="MU154605">
    <property type="protein sequence ID" value="KAF9492202.1"/>
    <property type="molecule type" value="Genomic_DNA"/>
</dbReference>
<evidence type="ECO:0000313" key="2">
    <source>
        <dbReference type="Proteomes" id="UP000807025"/>
    </source>
</evidence>
<accession>A0A9P6D5S8</accession>
<dbReference type="AlphaFoldDB" id="A0A9P6D5S8"/>
<protein>
    <submittedName>
        <fullName evidence="1">Uncharacterized protein</fullName>
    </submittedName>
</protein>
<proteinExistence type="predicted"/>
<organism evidence="1 2">
    <name type="scientific">Pleurotus eryngii</name>
    <name type="common">Boletus of the steppes</name>
    <dbReference type="NCBI Taxonomy" id="5323"/>
    <lineage>
        <taxon>Eukaryota</taxon>
        <taxon>Fungi</taxon>
        <taxon>Dikarya</taxon>
        <taxon>Basidiomycota</taxon>
        <taxon>Agaricomycotina</taxon>
        <taxon>Agaricomycetes</taxon>
        <taxon>Agaricomycetidae</taxon>
        <taxon>Agaricales</taxon>
        <taxon>Pleurotineae</taxon>
        <taxon>Pleurotaceae</taxon>
        <taxon>Pleurotus</taxon>
    </lineage>
</organism>
<dbReference type="Proteomes" id="UP000807025">
    <property type="component" value="Unassembled WGS sequence"/>
</dbReference>
<sequence>MDTILSALENMPLLRLLSFPLSPHMDEAPCSRTTPVHLPHLSDITALVNGNPVMAKIFDYFEVDNIIRLRTRPSGSDLCYLLRTDNDIEVGRYNESTGGVYTPVLMLERFEQRDMEGVMRLIPSSIPRVFETDHISCSVQDTFALREWDTIEELRLRSWTQVNTLSKIEHDDASTLPYPSLRRIQFEGVWFNSGVSALKC</sequence>
<keyword evidence="2" id="KW-1185">Reference proteome</keyword>
<gene>
    <name evidence="1" type="ORF">BDN71DRAFT_1509671</name>
</gene>
<comment type="caution">
    <text evidence="1">The sequence shown here is derived from an EMBL/GenBank/DDBJ whole genome shotgun (WGS) entry which is preliminary data.</text>
</comment>
<reference evidence="1" key="1">
    <citation type="submission" date="2020-11" db="EMBL/GenBank/DDBJ databases">
        <authorList>
            <consortium name="DOE Joint Genome Institute"/>
            <person name="Ahrendt S."/>
            <person name="Riley R."/>
            <person name="Andreopoulos W."/>
            <person name="Labutti K."/>
            <person name="Pangilinan J."/>
            <person name="Ruiz-Duenas F.J."/>
            <person name="Barrasa J.M."/>
            <person name="Sanchez-Garcia M."/>
            <person name="Camarero S."/>
            <person name="Miyauchi S."/>
            <person name="Serrano A."/>
            <person name="Linde D."/>
            <person name="Babiker R."/>
            <person name="Drula E."/>
            <person name="Ayuso-Fernandez I."/>
            <person name="Pacheco R."/>
            <person name="Padilla G."/>
            <person name="Ferreira P."/>
            <person name="Barriuso J."/>
            <person name="Kellner H."/>
            <person name="Castanera R."/>
            <person name="Alfaro M."/>
            <person name="Ramirez L."/>
            <person name="Pisabarro A.G."/>
            <person name="Kuo A."/>
            <person name="Tritt A."/>
            <person name="Lipzen A."/>
            <person name="He G."/>
            <person name="Yan M."/>
            <person name="Ng V."/>
            <person name="Cullen D."/>
            <person name="Martin F."/>
            <person name="Rosso M.-N."/>
            <person name="Henrissat B."/>
            <person name="Hibbett D."/>
            <person name="Martinez A.T."/>
            <person name="Grigoriev I.V."/>
        </authorList>
    </citation>
    <scope>NUCLEOTIDE SEQUENCE</scope>
    <source>
        <strain evidence="1">ATCC 90797</strain>
    </source>
</reference>
<evidence type="ECO:0000313" key="1">
    <source>
        <dbReference type="EMBL" id="KAF9492202.1"/>
    </source>
</evidence>